<dbReference type="NCBIfam" id="NF000585">
    <property type="entry name" value="PRK00010.1"/>
    <property type="match status" value="1"/>
</dbReference>
<proteinExistence type="inferred from homology"/>
<dbReference type="HOGENOM" id="CLU_061015_2_1_5"/>
<evidence type="ECO:0000256" key="8">
    <source>
        <dbReference type="HAMAP-Rule" id="MF_01333"/>
    </source>
</evidence>
<sequence>MLRFKELYQQKIIEYLQKEFSYKNKNEIPQIKKIVINMGVGEAIADSKVINNAVNDLTLISGQKPVVTLARKSIATFKLRENMKIGCKVTLRKDRMYDFLERLVIVALPRVKEFRGFSYKSFDGKGNFTFGLKEQIVFPEINYDKIDTIRGMDITIVTSAKTDKESKFLLSGFNLPFYN</sequence>
<dbReference type="PROSITE" id="PS00358">
    <property type="entry name" value="RIBOSOMAL_L5"/>
    <property type="match status" value="1"/>
</dbReference>
<keyword evidence="6 8" id="KW-0687">Ribonucleoprotein</keyword>
<dbReference type="GO" id="GO:0000049">
    <property type="term" value="F:tRNA binding"/>
    <property type="evidence" value="ECO:0007669"/>
    <property type="project" value="UniProtKB-UniRule"/>
</dbReference>
<keyword evidence="2 8" id="KW-0820">tRNA-binding</keyword>
<dbReference type="InterPro" id="IPR031310">
    <property type="entry name" value="Ribosomal_uL5_N"/>
</dbReference>
<dbReference type="InterPro" id="IPR002132">
    <property type="entry name" value="Ribosomal_uL5"/>
</dbReference>
<feature type="domain" description="Large ribosomal subunit protein uL5 N-terminal" evidence="10">
    <location>
        <begin position="24"/>
        <end position="80"/>
    </location>
</feature>
<dbReference type="GO" id="GO:0006412">
    <property type="term" value="P:translation"/>
    <property type="evidence" value="ECO:0007669"/>
    <property type="project" value="UniProtKB-UniRule"/>
</dbReference>
<dbReference type="Gene3D" id="3.30.1440.10">
    <property type="match status" value="1"/>
</dbReference>
<dbReference type="GO" id="GO:1990904">
    <property type="term" value="C:ribonucleoprotein complex"/>
    <property type="evidence" value="ECO:0007669"/>
    <property type="project" value="UniProtKB-KW"/>
</dbReference>
<dbReference type="HAMAP" id="MF_01333_B">
    <property type="entry name" value="Ribosomal_uL5_B"/>
    <property type="match status" value="1"/>
</dbReference>
<keyword evidence="5 8" id="KW-0689">Ribosomal protein</keyword>
<dbReference type="Pfam" id="PF00673">
    <property type="entry name" value="Ribosomal_L5_C"/>
    <property type="match status" value="1"/>
</dbReference>
<feature type="domain" description="Large ribosomal subunit protein uL5 C-terminal" evidence="11">
    <location>
        <begin position="84"/>
        <end position="177"/>
    </location>
</feature>
<name>A0A0B7J1G8_9RICK</name>
<evidence type="ECO:0000256" key="6">
    <source>
        <dbReference type="ARBA" id="ARBA00023274"/>
    </source>
</evidence>
<dbReference type="GO" id="GO:0005840">
    <property type="term" value="C:ribosome"/>
    <property type="evidence" value="ECO:0007669"/>
    <property type="project" value="UniProtKB-KW"/>
</dbReference>
<comment type="similarity">
    <text evidence="1 8 9">Belongs to the universal ribosomal protein uL5 family.</text>
</comment>
<keyword evidence="3 8" id="KW-0699">rRNA-binding</keyword>
<protein>
    <recommendedName>
        <fullName evidence="7 8">Large ribosomal subunit protein uL5</fullName>
    </recommendedName>
</protein>
<evidence type="ECO:0000256" key="3">
    <source>
        <dbReference type="ARBA" id="ARBA00022730"/>
    </source>
</evidence>
<keyword evidence="4 8" id="KW-0694">RNA-binding</keyword>
<evidence type="ECO:0000256" key="5">
    <source>
        <dbReference type="ARBA" id="ARBA00022980"/>
    </source>
</evidence>
<evidence type="ECO:0000256" key="2">
    <source>
        <dbReference type="ARBA" id="ARBA00022555"/>
    </source>
</evidence>
<dbReference type="InterPro" id="IPR020929">
    <property type="entry name" value="Ribosomal_uL5_CS"/>
</dbReference>
<evidence type="ECO:0000256" key="7">
    <source>
        <dbReference type="ARBA" id="ARBA00035245"/>
    </source>
</evidence>
<comment type="subunit">
    <text evidence="8">Part of the 50S ribosomal subunit; part of the 5S rRNA/L5/L18/L25 subcomplex. Contacts the 5S rRNA and the P site tRNA. Forms a bridge to the 30S subunit in the 70S ribosome.</text>
</comment>
<dbReference type="InterPro" id="IPR031309">
    <property type="entry name" value="Ribosomal_uL5_C"/>
</dbReference>
<dbReference type="InterPro" id="IPR022803">
    <property type="entry name" value="Ribosomal_uL5_dom_sf"/>
</dbReference>
<evidence type="ECO:0000256" key="1">
    <source>
        <dbReference type="ARBA" id="ARBA00008553"/>
    </source>
</evidence>
<dbReference type="SUPFAM" id="SSF55282">
    <property type="entry name" value="RL5-like"/>
    <property type="match status" value="1"/>
</dbReference>
<accession>A0A0B7J1G8</accession>
<evidence type="ECO:0000259" key="10">
    <source>
        <dbReference type="Pfam" id="PF00281"/>
    </source>
</evidence>
<reference evidence="12 13" key="1">
    <citation type="submission" date="2015-01" db="EMBL/GenBank/DDBJ databases">
        <title>Draft genome sequence of Rickettsia monacensis strain IrR/Munich.</title>
        <authorList>
            <person name="Felsheim R.F."/>
            <person name="Johnson S.L."/>
            <person name="Kurtti T.J."/>
            <person name="Munderloh U.G."/>
        </authorList>
    </citation>
    <scope>NUCLEOTIDE SEQUENCE [LARGE SCALE GENOMIC DNA]</scope>
    <source>
        <strain evidence="12 13">IrR/Munich</strain>
    </source>
</reference>
<dbReference type="AlphaFoldDB" id="A0A0B7J1G8"/>
<dbReference type="PIRSF" id="PIRSF002161">
    <property type="entry name" value="Ribosomal_L5"/>
    <property type="match status" value="1"/>
</dbReference>
<comment type="function">
    <text evidence="8">This is 1 of the proteins that bind and probably mediate the attachment of the 5S RNA into the large ribosomal subunit, where it forms part of the central protuberance. In the 70S ribosome it contacts protein S13 of the 30S subunit (bridge B1b), connecting the 2 subunits; this bridge is implicated in subunit movement. Contacts the P site tRNA; the 5S rRNA and some of its associated proteins might help stabilize positioning of ribosome-bound tRNAs.</text>
</comment>
<evidence type="ECO:0000259" key="11">
    <source>
        <dbReference type="Pfam" id="PF00673"/>
    </source>
</evidence>
<evidence type="ECO:0000313" key="13">
    <source>
        <dbReference type="Proteomes" id="UP000018149"/>
    </source>
</evidence>
<organism evidence="12 13">
    <name type="scientific">Rickettsia monacensis</name>
    <dbReference type="NCBI Taxonomy" id="109232"/>
    <lineage>
        <taxon>Bacteria</taxon>
        <taxon>Pseudomonadati</taxon>
        <taxon>Pseudomonadota</taxon>
        <taxon>Alphaproteobacteria</taxon>
        <taxon>Rickettsiales</taxon>
        <taxon>Rickettsiaceae</taxon>
        <taxon>Rickettsieae</taxon>
        <taxon>Rickettsia</taxon>
        <taxon>spotted fever group</taxon>
    </lineage>
</organism>
<dbReference type="Proteomes" id="UP000018149">
    <property type="component" value="Chromosome I"/>
</dbReference>
<dbReference type="RefSeq" id="WP_023507978.1">
    <property type="nucleotide sequence ID" value="NZ_LN794217.1"/>
</dbReference>
<dbReference type="FunFam" id="3.30.1440.10:FF:000001">
    <property type="entry name" value="50S ribosomal protein L5"/>
    <property type="match status" value="1"/>
</dbReference>
<dbReference type="GO" id="GO:0019843">
    <property type="term" value="F:rRNA binding"/>
    <property type="evidence" value="ECO:0007669"/>
    <property type="project" value="UniProtKB-UniRule"/>
</dbReference>
<keyword evidence="13" id="KW-1185">Reference proteome</keyword>
<dbReference type="InterPro" id="IPR020930">
    <property type="entry name" value="Ribosomal_uL5_bac-type"/>
</dbReference>
<dbReference type="EMBL" id="LN794217">
    <property type="protein sequence ID" value="CEO17981.1"/>
    <property type="molecule type" value="Genomic_DNA"/>
</dbReference>
<gene>
    <name evidence="8 12" type="primary">rplE</name>
    <name evidence="12" type="ORF">RMONA_08160</name>
</gene>
<dbReference type="PANTHER" id="PTHR11994">
    <property type="entry name" value="60S RIBOSOMAL PROTEIN L11-RELATED"/>
    <property type="match status" value="1"/>
</dbReference>
<evidence type="ECO:0000313" key="12">
    <source>
        <dbReference type="EMBL" id="CEO17981.1"/>
    </source>
</evidence>
<evidence type="ECO:0000256" key="4">
    <source>
        <dbReference type="ARBA" id="ARBA00022884"/>
    </source>
</evidence>
<dbReference type="Pfam" id="PF00281">
    <property type="entry name" value="Ribosomal_L5"/>
    <property type="match status" value="1"/>
</dbReference>
<dbReference type="KEGG" id="rmc:RMONA_08160"/>
<dbReference type="STRING" id="109232.RMONA_08160"/>
<evidence type="ECO:0000256" key="9">
    <source>
        <dbReference type="RuleBase" id="RU003930"/>
    </source>
</evidence>
<dbReference type="GO" id="GO:0003735">
    <property type="term" value="F:structural constituent of ribosome"/>
    <property type="evidence" value="ECO:0007669"/>
    <property type="project" value="InterPro"/>
</dbReference>